<dbReference type="EMBL" id="CAKKNE010000006">
    <property type="protein sequence ID" value="CAH0378507.1"/>
    <property type="molecule type" value="Genomic_DNA"/>
</dbReference>
<feature type="compositionally biased region" description="Basic residues" evidence="6">
    <location>
        <begin position="396"/>
        <end position="415"/>
    </location>
</feature>
<name>A0A8J2T1J6_9STRA</name>
<dbReference type="Proteomes" id="UP000789595">
    <property type="component" value="Unassembled WGS sequence"/>
</dbReference>
<dbReference type="InterPro" id="IPR047196">
    <property type="entry name" value="YidC_ALB_C"/>
</dbReference>
<evidence type="ECO:0000256" key="8">
    <source>
        <dbReference type="SAM" id="SignalP"/>
    </source>
</evidence>
<comment type="caution">
    <text evidence="10">The sequence shown here is derived from an EMBL/GenBank/DDBJ whole genome shotgun (WGS) entry which is preliminary data.</text>
</comment>
<evidence type="ECO:0000256" key="7">
    <source>
        <dbReference type="SAM" id="Phobius"/>
    </source>
</evidence>
<feature type="signal peptide" evidence="8">
    <location>
        <begin position="1"/>
        <end position="15"/>
    </location>
</feature>
<sequence length="415" mass="43640">MRSLVAVLLAAPARAFVSPARAPLAPVRQSVPPPLHASPVDLAQLPTQLVAELENAVPIDKSGWFGGIVQAMESVITFLHDVVGSYGIAIVLFTLILKVATFPLNKAQIESTTKMQALQPAIKKIQATYAADPDKMNMMMAQLYQENELNPLAGCLPSLLQIPVFIALYRALLSLAREDLLEESFLWIPNLEGPVFGAQNADWLFKFDNWNGAVPPLGWSDTAAYLALPVLLVVAQSVSTQLLAPPGQSDDPNAPGNNAVLKFLPVMVGFFSLNVPAGLTIYWFCNNLITTASTLYIRGTVEANPVTMGGASAAPPAPKKLKKKKKAKAGPAFEDLVAAAPKAAAAPPAPAPPVVADAAGVVDVVAEAVVDAAPAAAVVDVAPAAAAEEDGISKSAAKKKAKAQKKSRRSKKSRK</sequence>
<evidence type="ECO:0000256" key="3">
    <source>
        <dbReference type="ARBA" id="ARBA00022989"/>
    </source>
</evidence>
<keyword evidence="11" id="KW-1185">Reference proteome</keyword>
<proteinExistence type="inferred from homology"/>
<keyword evidence="4 7" id="KW-0472">Membrane</keyword>
<keyword evidence="8" id="KW-0732">Signal</keyword>
<dbReference type="GO" id="GO:0051205">
    <property type="term" value="P:protein insertion into membrane"/>
    <property type="evidence" value="ECO:0007669"/>
    <property type="project" value="TreeGrafter"/>
</dbReference>
<dbReference type="PANTHER" id="PTHR12428">
    <property type="entry name" value="OXA1"/>
    <property type="match status" value="1"/>
</dbReference>
<dbReference type="PANTHER" id="PTHR12428:SF14">
    <property type="entry name" value="ALBINO3-LIKE PROTEIN 1, CHLOROPLASTIC"/>
    <property type="match status" value="1"/>
</dbReference>
<comment type="similarity">
    <text evidence="5">Belongs to the OXA1/ALB3/YidC family.</text>
</comment>
<accession>A0A8J2T1J6</accession>
<keyword evidence="3 7" id="KW-1133">Transmembrane helix</keyword>
<comment type="subcellular location">
    <subcellularLocation>
        <location evidence="1 5">Membrane</location>
        <topology evidence="1 5">Multi-pass membrane protein</topology>
    </subcellularLocation>
</comment>
<dbReference type="Pfam" id="PF02096">
    <property type="entry name" value="60KD_IMP"/>
    <property type="match status" value="1"/>
</dbReference>
<dbReference type="NCBIfam" id="TIGR03592">
    <property type="entry name" value="yidC_oxa1_cterm"/>
    <property type="match status" value="1"/>
</dbReference>
<dbReference type="InterPro" id="IPR028055">
    <property type="entry name" value="YidC/Oxa/ALB_C"/>
</dbReference>
<evidence type="ECO:0000313" key="10">
    <source>
        <dbReference type="EMBL" id="CAH0378507.1"/>
    </source>
</evidence>
<evidence type="ECO:0000256" key="6">
    <source>
        <dbReference type="SAM" id="MobiDB-lite"/>
    </source>
</evidence>
<dbReference type="GO" id="GO:0016020">
    <property type="term" value="C:membrane"/>
    <property type="evidence" value="ECO:0007669"/>
    <property type="project" value="UniProtKB-SubCell"/>
</dbReference>
<dbReference type="InterPro" id="IPR001708">
    <property type="entry name" value="YidC/ALB3/OXA1/COX18"/>
</dbReference>
<gene>
    <name evidence="10" type="ORF">PECAL_6P00970</name>
</gene>
<feature type="transmembrane region" description="Helical" evidence="7">
    <location>
        <begin position="83"/>
        <end position="105"/>
    </location>
</feature>
<evidence type="ECO:0000256" key="1">
    <source>
        <dbReference type="ARBA" id="ARBA00004141"/>
    </source>
</evidence>
<organism evidence="10 11">
    <name type="scientific">Pelagomonas calceolata</name>
    <dbReference type="NCBI Taxonomy" id="35677"/>
    <lineage>
        <taxon>Eukaryota</taxon>
        <taxon>Sar</taxon>
        <taxon>Stramenopiles</taxon>
        <taxon>Ochrophyta</taxon>
        <taxon>Pelagophyceae</taxon>
        <taxon>Pelagomonadales</taxon>
        <taxon>Pelagomonadaceae</taxon>
        <taxon>Pelagomonas</taxon>
    </lineage>
</organism>
<feature type="transmembrane region" description="Helical" evidence="7">
    <location>
        <begin position="263"/>
        <end position="284"/>
    </location>
</feature>
<dbReference type="AlphaFoldDB" id="A0A8J2T1J6"/>
<dbReference type="OrthoDB" id="2148490at2759"/>
<feature type="chain" id="PRO_5035253557" description="Membrane insertase YidC/Oxa/ALB C-terminal domain-containing protein" evidence="8">
    <location>
        <begin position="16"/>
        <end position="415"/>
    </location>
</feature>
<dbReference type="CDD" id="cd20070">
    <property type="entry name" value="5TM_YidC_Alb3"/>
    <property type="match status" value="1"/>
</dbReference>
<evidence type="ECO:0000313" key="11">
    <source>
        <dbReference type="Proteomes" id="UP000789595"/>
    </source>
</evidence>
<feature type="domain" description="Membrane insertase YidC/Oxa/ALB C-terminal" evidence="9">
    <location>
        <begin position="86"/>
        <end position="298"/>
    </location>
</feature>
<evidence type="ECO:0000259" key="9">
    <source>
        <dbReference type="Pfam" id="PF02096"/>
    </source>
</evidence>
<feature type="region of interest" description="Disordered" evidence="6">
    <location>
        <begin position="386"/>
        <end position="415"/>
    </location>
</feature>
<evidence type="ECO:0000256" key="4">
    <source>
        <dbReference type="ARBA" id="ARBA00023136"/>
    </source>
</evidence>
<reference evidence="10" key="1">
    <citation type="submission" date="2021-11" db="EMBL/GenBank/DDBJ databases">
        <authorList>
            <consortium name="Genoscope - CEA"/>
            <person name="William W."/>
        </authorList>
    </citation>
    <scope>NUCLEOTIDE SEQUENCE</scope>
</reference>
<feature type="transmembrane region" description="Helical" evidence="7">
    <location>
        <begin position="223"/>
        <end position="243"/>
    </location>
</feature>
<protein>
    <recommendedName>
        <fullName evidence="9">Membrane insertase YidC/Oxa/ALB C-terminal domain-containing protein</fullName>
    </recommendedName>
</protein>
<evidence type="ECO:0000256" key="2">
    <source>
        <dbReference type="ARBA" id="ARBA00022692"/>
    </source>
</evidence>
<keyword evidence="2 5" id="KW-0812">Transmembrane</keyword>
<evidence type="ECO:0000256" key="5">
    <source>
        <dbReference type="RuleBase" id="RU003945"/>
    </source>
</evidence>
<dbReference type="GO" id="GO:0032977">
    <property type="term" value="F:membrane insertase activity"/>
    <property type="evidence" value="ECO:0007669"/>
    <property type="project" value="InterPro"/>
</dbReference>